<reference evidence="7 8" key="1">
    <citation type="journal article" date="2023" name="Elife">
        <title>Identification of key yeast species and microbe-microbe interactions impacting larval growth of Drosophila in the wild.</title>
        <authorList>
            <person name="Mure A."/>
            <person name="Sugiura Y."/>
            <person name="Maeda R."/>
            <person name="Honda K."/>
            <person name="Sakurai N."/>
            <person name="Takahashi Y."/>
            <person name="Watada M."/>
            <person name="Katoh T."/>
            <person name="Gotoh A."/>
            <person name="Gotoh Y."/>
            <person name="Taniguchi I."/>
            <person name="Nakamura K."/>
            <person name="Hayashi T."/>
            <person name="Katayama T."/>
            <person name="Uemura T."/>
            <person name="Hattori Y."/>
        </authorList>
    </citation>
    <scope>NUCLEOTIDE SEQUENCE [LARGE SCALE GENOMIC DNA]</scope>
    <source>
        <strain evidence="7 8">KH-74</strain>
    </source>
</reference>
<evidence type="ECO:0000313" key="7">
    <source>
        <dbReference type="EMBL" id="GMM53802.1"/>
    </source>
</evidence>
<dbReference type="PROSITE" id="PS50808">
    <property type="entry name" value="ZF_BED"/>
    <property type="match status" value="1"/>
</dbReference>
<evidence type="ECO:0000256" key="3">
    <source>
        <dbReference type="ARBA" id="ARBA00022833"/>
    </source>
</evidence>
<keyword evidence="3" id="KW-0862">Zinc</keyword>
<evidence type="ECO:0000313" key="8">
    <source>
        <dbReference type="Proteomes" id="UP001377567"/>
    </source>
</evidence>
<evidence type="ECO:0000256" key="2">
    <source>
        <dbReference type="ARBA" id="ARBA00022771"/>
    </source>
</evidence>
<dbReference type="GO" id="GO:0003677">
    <property type="term" value="F:DNA binding"/>
    <property type="evidence" value="ECO:0007669"/>
    <property type="project" value="InterPro"/>
</dbReference>
<feature type="region of interest" description="Disordered" evidence="5">
    <location>
        <begin position="1"/>
        <end position="99"/>
    </location>
</feature>
<dbReference type="GO" id="GO:0008270">
    <property type="term" value="F:zinc ion binding"/>
    <property type="evidence" value="ECO:0007669"/>
    <property type="project" value="UniProtKB-KW"/>
</dbReference>
<evidence type="ECO:0000259" key="6">
    <source>
        <dbReference type="PROSITE" id="PS50808"/>
    </source>
</evidence>
<keyword evidence="1" id="KW-0479">Metal-binding</keyword>
<keyword evidence="8" id="KW-1185">Reference proteome</keyword>
<dbReference type="InterPro" id="IPR003656">
    <property type="entry name" value="Znf_BED"/>
</dbReference>
<dbReference type="AlphaFoldDB" id="A0AAV5RRL9"/>
<feature type="compositionally biased region" description="Acidic residues" evidence="5">
    <location>
        <begin position="87"/>
        <end position="96"/>
    </location>
</feature>
<dbReference type="EMBL" id="BTGD01000001">
    <property type="protein sequence ID" value="GMM53802.1"/>
    <property type="molecule type" value="Genomic_DNA"/>
</dbReference>
<comment type="caution">
    <text evidence="7">The sequence shown here is derived from an EMBL/GenBank/DDBJ whole genome shotgun (WGS) entry which is preliminary data.</text>
</comment>
<evidence type="ECO:0000256" key="4">
    <source>
        <dbReference type="PROSITE-ProRule" id="PRU00027"/>
    </source>
</evidence>
<evidence type="ECO:0000256" key="1">
    <source>
        <dbReference type="ARBA" id="ARBA00022723"/>
    </source>
</evidence>
<feature type="domain" description="BED-type" evidence="6">
    <location>
        <begin position="151"/>
        <end position="209"/>
    </location>
</feature>
<gene>
    <name evidence="7" type="ORF">DAKH74_004180</name>
</gene>
<organism evidence="7 8">
    <name type="scientific">Maudiozyma humilis</name>
    <name type="common">Sour dough yeast</name>
    <name type="synonym">Kazachstania humilis</name>
    <dbReference type="NCBI Taxonomy" id="51915"/>
    <lineage>
        <taxon>Eukaryota</taxon>
        <taxon>Fungi</taxon>
        <taxon>Dikarya</taxon>
        <taxon>Ascomycota</taxon>
        <taxon>Saccharomycotina</taxon>
        <taxon>Saccharomycetes</taxon>
        <taxon>Saccharomycetales</taxon>
        <taxon>Saccharomycetaceae</taxon>
        <taxon>Maudiozyma</taxon>
    </lineage>
</organism>
<sequence length="921" mass="105114">MNSDPVGEAEVDRRDSDNLLRSLTNDDSSGLDDPEFLDNALGGSENQSQQDKLPEGNFPSAHGLEKHRSLTDDSEQQIAGSKSPREEDGESGDDSGDVTLQPMKQRKIEDPAADHHSKHADKEFPMGKMAEAEIISDDEGRIWKPVQLLTTRRNLCWTHFLALDSQMNKCKCKHCASIIESASTGQDRISIVNYRKHLQTAHKIGAKDNYYITNRATLRRKYTRSIINNPDLEISKNTSIDDLTARTSALHTSRMKQLDEVFVSNVNSFTKSKLLALICVVYNFPFNYLESSSFRLLFKEMSLMIKVTPEDLVNRIVEYSEEIDQFIGRCINSIANDPSRSPICPTVSTSQEENHAMLTSYVNDTLTAVLQVPLFSMTGNVYGDKYFVTSLFYCDADYSSQKCLPVHILPLDKDISATTEIIENGMDTVMETIEPLYKVNYSITSGLAADKMKSKMIFNNKKYSHMNFHDCFVSFLAKTVLPFFGHESNVVINDHYEDISTNRTIIDEIFNLQRIDIYDSIFGKINRFLSEIHYDTSILEHFQDDGGSPIIAKKLLKLKEFNKNYPSKAVKFLRSIEKRKKYILKLNKYLDEESFTTADFEMISVMATFLSSVFDLCSYFTSPSPSFHNIPIALIAIENHIRDALENTMTSKIEYLLVKQLESFVEYRKRIAMDDDIFLSVFFSPVLIRNAEFFRVLYPDLSEEHLTKRFVRIARTILRNFLIIEKNDTVGSPEPTDQSDAFIRLPFLEFSNMNDGTVDVDDLLNLLLDGQILLCISDFKKIIVKEYDTYFEQRVLESAFSKRGNAFVKRSDNKQLNELETLIGLHIPIGDSFLRHYLDLEVGVVLAVLAKYVFSLRASSYTSSLSFLTNFSPANKNNILVDILKVRIFDNQFPVSTIIWKEDDLFSICNNEGPLRLTPTL</sequence>
<feature type="compositionally biased region" description="Polar residues" evidence="5">
    <location>
        <begin position="19"/>
        <end position="28"/>
    </location>
</feature>
<dbReference type="Proteomes" id="UP001377567">
    <property type="component" value="Unassembled WGS sequence"/>
</dbReference>
<protein>
    <recommendedName>
        <fullName evidence="6">BED-type domain-containing protein</fullName>
    </recommendedName>
</protein>
<keyword evidence="2 4" id="KW-0863">Zinc-finger</keyword>
<accession>A0AAV5RRL9</accession>
<evidence type="ECO:0000256" key="5">
    <source>
        <dbReference type="SAM" id="MobiDB-lite"/>
    </source>
</evidence>
<proteinExistence type="predicted"/>
<name>A0AAV5RRL9_MAUHU</name>